<keyword evidence="1" id="KW-1133">Transmembrane helix</keyword>
<gene>
    <name evidence="2" type="ORF">NFI95_05085</name>
</gene>
<accession>A0ABT1W7K8</accession>
<feature type="transmembrane region" description="Helical" evidence="1">
    <location>
        <begin position="74"/>
        <end position="94"/>
    </location>
</feature>
<keyword evidence="1" id="KW-0472">Membrane</keyword>
<feature type="transmembrane region" description="Helical" evidence="1">
    <location>
        <begin position="41"/>
        <end position="62"/>
    </location>
</feature>
<evidence type="ECO:0000313" key="2">
    <source>
        <dbReference type="EMBL" id="MCQ8277818.1"/>
    </source>
</evidence>
<organism evidence="2 3">
    <name type="scientific">Endosaccharibacter trunci</name>
    <dbReference type="NCBI Taxonomy" id="2812733"/>
    <lineage>
        <taxon>Bacteria</taxon>
        <taxon>Pseudomonadati</taxon>
        <taxon>Pseudomonadota</taxon>
        <taxon>Alphaproteobacteria</taxon>
        <taxon>Acetobacterales</taxon>
        <taxon>Acetobacteraceae</taxon>
        <taxon>Endosaccharibacter</taxon>
    </lineage>
</organism>
<comment type="caution">
    <text evidence="2">The sequence shown here is derived from an EMBL/GenBank/DDBJ whole genome shotgun (WGS) entry which is preliminary data.</text>
</comment>
<proteinExistence type="predicted"/>
<reference evidence="2 3" key="1">
    <citation type="submission" date="2022-06" db="EMBL/GenBank/DDBJ databases">
        <title>Endosaccharibacter gen. nov., sp. nov., endophytic bacteria isolated from sugarcane.</title>
        <authorList>
            <person name="Pitiwittayakul N."/>
            <person name="Yukphan P."/>
            <person name="Charoenyingcharoen P."/>
            <person name="Tanasupawat S."/>
        </authorList>
    </citation>
    <scope>NUCLEOTIDE SEQUENCE [LARGE SCALE GENOMIC DNA]</scope>
    <source>
        <strain evidence="2 3">KSS8</strain>
    </source>
</reference>
<dbReference type="EMBL" id="JAMSKV010000003">
    <property type="protein sequence ID" value="MCQ8277818.1"/>
    <property type="molecule type" value="Genomic_DNA"/>
</dbReference>
<protein>
    <submittedName>
        <fullName evidence="2">Uncharacterized protein</fullName>
    </submittedName>
</protein>
<dbReference type="RefSeq" id="WP_422863280.1">
    <property type="nucleotide sequence ID" value="NZ_JAMSKV010000003.1"/>
</dbReference>
<name>A0ABT1W7K8_9PROT</name>
<keyword evidence="1" id="KW-0812">Transmembrane</keyword>
<evidence type="ECO:0000256" key="1">
    <source>
        <dbReference type="SAM" id="Phobius"/>
    </source>
</evidence>
<dbReference type="Proteomes" id="UP001524587">
    <property type="component" value="Unassembled WGS sequence"/>
</dbReference>
<keyword evidence="3" id="KW-1185">Reference proteome</keyword>
<evidence type="ECO:0000313" key="3">
    <source>
        <dbReference type="Proteomes" id="UP001524587"/>
    </source>
</evidence>
<feature type="transmembrane region" description="Helical" evidence="1">
    <location>
        <begin position="12"/>
        <end position="29"/>
    </location>
</feature>
<sequence length="99" mass="10429">MSVAFPLRVARVAGIGLVTGSGFVFPIAAMTLTEPGTNRTVALMIGLVAAVVVIRGLGRVLHRLLDREPRERRFPLLALYGVAAMLPPAALLVLPTGTI</sequence>